<dbReference type="Gene3D" id="1.20.1070.10">
    <property type="entry name" value="Rhodopsin 7-helix transmembrane proteins"/>
    <property type="match status" value="1"/>
</dbReference>
<dbReference type="SUPFAM" id="SSF81321">
    <property type="entry name" value="Family A G protein-coupled receptor-like"/>
    <property type="match status" value="1"/>
</dbReference>
<reference evidence="3" key="1">
    <citation type="submission" date="2017-01" db="EMBL/GenBank/DDBJ databases">
        <title>Comparative genomics of anhydrobiosis in the tardigrade Hypsibius dujardini.</title>
        <authorList>
            <person name="Yoshida Y."/>
            <person name="Koutsovoulos G."/>
            <person name="Laetsch D."/>
            <person name="Stevens L."/>
            <person name="Kumar S."/>
            <person name="Horikawa D."/>
            <person name="Ishino K."/>
            <person name="Komine S."/>
            <person name="Tomita M."/>
            <person name="Blaxter M."/>
            <person name="Arakawa K."/>
        </authorList>
    </citation>
    <scope>NUCLEOTIDE SEQUENCE [LARGE SCALE GENOMIC DNA]</scope>
    <source>
        <strain evidence="3">Z151</strain>
    </source>
</reference>
<name>A0A9X6RJZ6_HYPEX</name>
<feature type="transmembrane region" description="Helical" evidence="1">
    <location>
        <begin position="23"/>
        <end position="47"/>
    </location>
</feature>
<accession>A0A9X6RJZ6</accession>
<keyword evidence="1" id="KW-0472">Membrane</keyword>
<keyword evidence="1" id="KW-0812">Transmembrane</keyword>
<dbReference type="AlphaFoldDB" id="A0A9X6RJZ6"/>
<dbReference type="Proteomes" id="UP000192578">
    <property type="component" value="Unassembled WGS sequence"/>
</dbReference>
<keyword evidence="3" id="KW-1185">Reference proteome</keyword>
<proteinExistence type="predicted"/>
<gene>
    <name evidence="2" type="ORF">BV898_14978</name>
</gene>
<evidence type="ECO:0000313" key="2">
    <source>
        <dbReference type="EMBL" id="OWA50464.1"/>
    </source>
</evidence>
<protein>
    <submittedName>
        <fullName evidence="2">Uncharacterized protein</fullName>
    </submittedName>
</protein>
<feature type="transmembrane region" description="Helical" evidence="1">
    <location>
        <begin position="59"/>
        <end position="79"/>
    </location>
</feature>
<comment type="caution">
    <text evidence="2">The sequence shown here is derived from an EMBL/GenBank/DDBJ whole genome shotgun (WGS) entry which is preliminary data.</text>
</comment>
<organism evidence="2 3">
    <name type="scientific">Hypsibius exemplaris</name>
    <name type="common">Freshwater tardigrade</name>
    <dbReference type="NCBI Taxonomy" id="2072580"/>
    <lineage>
        <taxon>Eukaryota</taxon>
        <taxon>Metazoa</taxon>
        <taxon>Ecdysozoa</taxon>
        <taxon>Tardigrada</taxon>
        <taxon>Eutardigrada</taxon>
        <taxon>Parachela</taxon>
        <taxon>Hypsibioidea</taxon>
        <taxon>Hypsibiidae</taxon>
        <taxon>Hypsibius</taxon>
    </lineage>
</organism>
<keyword evidence="1" id="KW-1133">Transmembrane helix</keyword>
<dbReference type="EMBL" id="MTYJ01000193">
    <property type="protein sequence ID" value="OWA50464.1"/>
    <property type="molecule type" value="Genomic_DNA"/>
</dbReference>
<sequence length="140" mass="15551">MGWANGWYRILFQLSSDHLTITAWIYSTSVVCILGASLNHFVLIVLLRFPVLRKGVGHLIAHLLLCQFLMCAAPVPVFVARVASLHEDPGSMDCWQCKAQHVFHVILSAILNWNEALSKSKKPETFGTLKSLGTMTGLCK</sequence>
<evidence type="ECO:0000256" key="1">
    <source>
        <dbReference type="SAM" id="Phobius"/>
    </source>
</evidence>
<evidence type="ECO:0000313" key="3">
    <source>
        <dbReference type="Proteomes" id="UP000192578"/>
    </source>
</evidence>